<keyword evidence="13" id="KW-1185">Reference proteome</keyword>
<keyword evidence="6 9" id="KW-0472">Membrane</keyword>
<evidence type="ECO:0000256" key="1">
    <source>
        <dbReference type="ARBA" id="ARBA00004127"/>
    </source>
</evidence>
<feature type="transmembrane region" description="Helical" evidence="9">
    <location>
        <begin position="394"/>
        <end position="421"/>
    </location>
</feature>
<name>A0A9P0B579_BRAAE</name>
<evidence type="ECO:0000256" key="4">
    <source>
        <dbReference type="ARBA" id="ARBA00022989"/>
    </source>
</evidence>
<keyword evidence="8" id="KW-0807">Transducer</keyword>
<evidence type="ECO:0000256" key="3">
    <source>
        <dbReference type="ARBA" id="ARBA00022692"/>
    </source>
</evidence>
<feature type="domain" description="G-protein coupled receptors family 2 profile 2" evidence="11">
    <location>
        <begin position="327"/>
        <end position="624"/>
    </location>
</feature>
<evidence type="ECO:0000256" key="7">
    <source>
        <dbReference type="ARBA" id="ARBA00023170"/>
    </source>
</evidence>
<evidence type="ECO:0000256" key="9">
    <source>
        <dbReference type="SAM" id="Phobius"/>
    </source>
</evidence>
<dbReference type="EMBL" id="OV121136">
    <property type="protein sequence ID" value="CAH0556877.1"/>
    <property type="molecule type" value="Genomic_DNA"/>
</dbReference>
<dbReference type="InterPro" id="IPR036272">
    <property type="entry name" value="Methuselah_N_sf"/>
</dbReference>
<evidence type="ECO:0000256" key="6">
    <source>
        <dbReference type="ARBA" id="ARBA00023136"/>
    </source>
</evidence>
<dbReference type="PANTHER" id="PTHR47154:SF2">
    <property type="entry name" value="G-PROTEIN COUPLED RECEPTOR MTH-RELATED"/>
    <property type="match status" value="1"/>
</dbReference>
<dbReference type="Proteomes" id="UP001154078">
    <property type="component" value="Chromosome 5"/>
</dbReference>
<comment type="subcellular location">
    <subcellularLocation>
        <location evidence="1">Endomembrane system</location>
        <topology evidence="1">Multi-pass membrane protein</topology>
    </subcellularLocation>
</comment>
<feature type="transmembrane region" description="Helical" evidence="9">
    <location>
        <begin position="332"/>
        <end position="351"/>
    </location>
</feature>
<evidence type="ECO:0000256" key="10">
    <source>
        <dbReference type="SAM" id="SignalP"/>
    </source>
</evidence>
<evidence type="ECO:0000256" key="5">
    <source>
        <dbReference type="ARBA" id="ARBA00023040"/>
    </source>
</evidence>
<feature type="signal peptide" evidence="10">
    <location>
        <begin position="1"/>
        <end position="17"/>
    </location>
</feature>
<dbReference type="PANTHER" id="PTHR47154">
    <property type="entry name" value="G-PROTEIN COUPLED RECEPTOR MTH-RELATED"/>
    <property type="match status" value="1"/>
</dbReference>
<dbReference type="InterPro" id="IPR051384">
    <property type="entry name" value="Mth_GPCR"/>
</dbReference>
<gene>
    <name evidence="12" type="ORF">MELIAE_LOCUS7729</name>
</gene>
<dbReference type="OrthoDB" id="6134459at2759"/>
<dbReference type="InterPro" id="IPR017981">
    <property type="entry name" value="GPCR_2-like_7TM"/>
</dbReference>
<feature type="transmembrane region" description="Helical" evidence="9">
    <location>
        <begin position="569"/>
        <end position="590"/>
    </location>
</feature>
<evidence type="ECO:0000256" key="8">
    <source>
        <dbReference type="ARBA" id="ARBA00023224"/>
    </source>
</evidence>
<dbReference type="CDD" id="cd15039">
    <property type="entry name" value="7tmB3_Methuselah-like"/>
    <property type="match status" value="1"/>
</dbReference>
<dbReference type="SUPFAM" id="SSF63877">
    <property type="entry name" value="Methuselah ectodomain"/>
    <property type="match status" value="1"/>
</dbReference>
<sequence length="671" mass="77515">MFLFIVVVLLLYNVATAADHEKCCAWKSSLYLNNGTFECKVDNNTRLTFLSEKYDYISKNTDGYCVDGAKDFTLYNIKNNVVTESKVIRGYFPKCCPLNYKYDTIKHSCVFQKQQNQQFIESNYIKIGLPQCHFIVDQKINSTEDYKIEEYGIHLRQNNLRVRKENYCVDETNDNKFTVRVCQENDDICKTTRCIRKCCPDGQSFVGGKNCMDTYDKGVDLAHNPNIKDPTGNFTLLTFRGQCKKLNIWKQDRYNFSIDDNGTVKWVQTLTNTTQAETFAESTFCIEYVQDAPVSSKITNGYYLFKCKEKPASEGSAGTTLEDSINKFNATIWAKVASIIFLTITIIIYFVTNEVRNVFGKILVNYCLSILILFSLLLWMVWYGTKISYLTCAVVGYILIYFSTSLFTWLNVCCFDIWYTFGRYHVNLPTRQTQLPIARCPTSTSERGQKRRDLKKILLYLLYGWGVPLFLTILILISNQTNALPYAIHPFVGIRKCYLDNKVPNNYGSVVFKEVPHLILEIINTVLFIKTIRYCLKVKNEINRMNDTSASIRRKRDKSFIVDKEKLNLITKLSVIMGLLFVFEVISAYFDMAKHPVTRYIEVVWDTINCLQGVFVFVIFICKKRIWMELKKKLHIPIALRKISASSSKSTESEDVNATPILSKKEQVNLS</sequence>
<feature type="transmembrane region" description="Helical" evidence="9">
    <location>
        <begin position="363"/>
        <end position="382"/>
    </location>
</feature>
<comment type="similarity">
    <text evidence="2">Belongs to the G-protein coupled receptor 2 family. Mth subfamily.</text>
</comment>
<evidence type="ECO:0000256" key="2">
    <source>
        <dbReference type="ARBA" id="ARBA00008979"/>
    </source>
</evidence>
<proteinExistence type="inferred from homology"/>
<evidence type="ECO:0000313" key="12">
    <source>
        <dbReference type="EMBL" id="CAH0556877.1"/>
    </source>
</evidence>
<dbReference type="Gene3D" id="1.20.1070.10">
    <property type="entry name" value="Rhodopsin 7-helix transmembrane proteins"/>
    <property type="match status" value="1"/>
</dbReference>
<feature type="transmembrane region" description="Helical" evidence="9">
    <location>
        <begin position="457"/>
        <end position="477"/>
    </location>
</feature>
<feature type="transmembrane region" description="Helical" evidence="9">
    <location>
        <begin position="602"/>
        <end position="622"/>
    </location>
</feature>
<dbReference type="GO" id="GO:0012505">
    <property type="term" value="C:endomembrane system"/>
    <property type="evidence" value="ECO:0007669"/>
    <property type="project" value="UniProtKB-SubCell"/>
</dbReference>
<evidence type="ECO:0000313" key="13">
    <source>
        <dbReference type="Proteomes" id="UP001154078"/>
    </source>
</evidence>
<dbReference type="InterPro" id="IPR000832">
    <property type="entry name" value="GPCR_2_secretin-like"/>
</dbReference>
<evidence type="ECO:0000259" key="11">
    <source>
        <dbReference type="PROSITE" id="PS50261"/>
    </source>
</evidence>
<feature type="transmembrane region" description="Helical" evidence="9">
    <location>
        <begin position="515"/>
        <end position="536"/>
    </location>
</feature>
<dbReference type="GO" id="GO:0005886">
    <property type="term" value="C:plasma membrane"/>
    <property type="evidence" value="ECO:0007669"/>
    <property type="project" value="TreeGrafter"/>
</dbReference>
<dbReference type="AlphaFoldDB" id="A0A9P0B579"/>
<keyword evidence="10" id="KW-0732">Signal</keyword>
<accession>A0A9P0B579</accession>
<protein>
    <recommendedName>
        <fullName evidence="11">G-protein coupled receptors family 2 profile 2 domain-containing protein</fullName>
    </recommendedName>
</protein>
<feature type="chain" id="PRO_5040378776" description="G-protein coupled receptors family 2 profile 2 domain-containing protein" evidence="10">
    <location>
        <begin position="18"/>
        <end position="671"/>
    </location>
</feature>
<keyword evidence="3 9" id="KW-0812">Transmembrane</keyword>
<dbReference type="PROSITE" id="PS50261">
    <property type="entry name" value="G_PROTEIN_RECEP_F2_4"/>
    <property type="match status" value="1"/>
</dbReference>
<organism evidence="12 13">
    <name type="scientific">Brassicogethes aeneus</name>
    <name type="common">Rape pollen beetle</name>
    <name type="synonym">Meligethes aeneus</name>
    <dbReference type="NCBI Taxonomy" id="1431903"/>
    <lineage>
        <taxon>Eukaryota</taxon>
        <taxon>Metazoa</taxon>
        <taxon>Ecdysozoa</taxon>
        <taxon>Arthropoda</taxon>
        <taxon>Hexapoda</taxon>
        <taxon>Insecta</taxon>
        <taxon>Pterygota</taxon>
        <taxon>Neoptera</taxon>
        <taxon>Endopterygota</taxon>
        <taxon>Coleoptera</taxon>
        <taxon>Polyphaga</taxon>
        <taxon>Cucujiformia</taxon>
        <taxon>Nitidulidae</taxon>
        <taxon>Meligethinae</taxon>
        <taxon>Brassicogethes</taxon>
    </lineage>
</organism>
<reference evidence="12" key="1">
    <citation type="submission" date="2021-12" db="EMBL/GenBank/DDBJ databases">
        <authorList>
            <person name="King R."/>
        </authorList>
    </citation>
    <scope>NUCLEOTIDE SEQUENCE</scope>
</reference>
<keyword evidence="7" id="KW-0675">Receptor</keyword>
<dbReference type="Pfam" id="PF00002">
    <property type="entry name" value="7tm_2"/>
    <property type="match status" value="1"/>
</dbReference>
<dbReference type="GO" id="GO:0008528">
    <property type="term" value="F:G protein-coupled peptide receptor activity"/>
    <property type="evidence" value="ECO:0007669"/>
    <property type="project" value="TreeGrafter"/>
</dbReference>
<keyword evidence="5" id="KW-0297">G-protein coupled receptor</keyword>
<keyword evidence="4 9" id="KW-1133">Transmembrane helix</keyword>
<dbReference type="GO" id="GO:0007166">
    <property type="term" value="P:cell surface receptor signaling pathway"/>
    <property type="evidence" value="ECO:0007669"/>
    <property type="project" value="InterPro"/>
</dbReference>